<evidence type="ECO:0000313" key="1">
    <source>
        <dbReference type="EMBL" id="MDK6503165.1"/>
    </source>
</evidence>
<reference evidence="1" key="1">
    <citation type="submission" date="2023-05" db="EMBL/GenBank/DDBJ databases">
        <title>Cataloging the Phylogenetic Diversity of Human Bladder Bacteria.</title>
        <authorList>
            <person name="Du J."/>
        </authorList>
    </citation>
    <scope>NUCLEOTIDE SEQUENCE</scope>
    <source>
        <strain evidence="1">UMB9226</strain>
    </source>
</reference>
<dbReference type="RefSeq" id="WP_257965278.1">
    <property type="nucleotide sequence ID" value="NZ_JASOGN010000034.1"/>
</dbReference>
<gene>
    <name evidence="1" type="ORF">QP235_08280</name>
</gene>
<dbReference type="Proteomes" id="UP001230300">
    <property type="component" value="Unassembled WGS sequence"/>
</dbReference>
<evidence type="ECO:0000313" key="2">
    <source>
        <dbReference type="Proteomes" id="UP001230300"/>
    </source>
</evidence>
<organism evidence="1 2">
    <name type="scientific">Lactobacillus crispatus</name>
    <dbReference type="NCBI Taxonomy" id="47770"/>
    <lineage>
        <taxon>Bacteria</taxon>
        <taxon>Bacillati</taxon>
        <taxon>Bacillota</taxon>
        <taxon>Bacilli</taxon>
        <taxon>Lactobacillales</taxon>
        <taxon>Lactobacillaceae</taxon>
        <taxon>Lactobacillus</taxon>
    </lineage>
</organism>
<accession>A0AAW6XIY6</accession>
<proteinExistence type="predicted"/>
<name>A0AAW6XIY6_9LACO</name>
<dbReference type="EMBL" id="JASOGN010000034">
    <property type="protein sequence ID" value="MDK6503165.1"/>
    <property type="molecule type" value="Genomic_DNA"/>
</dbReference>
<protein>
    <submittedName>
        <fullName evidence="1">Uncharacterized protein</fullName>
    </submittedName>
</protein>
<comment type="caution">
    <text evidence="1">The sequence shown here is derived from an EMBL/GenBank/DDBJ whole genome shotgun (WGS) entry which is preliminary data.</text>
</comment>
<dbReference type="AlphaFoldDB" id="A0AAW6XIY6"/>
<sequence length="43" mass="4813">MKLREALEKLDEVKKNIKDNILANSGESYSCTSSCQSRPKILA</sequence>